<protein>
    <submittedName>
        <fullName evidence="8">Prolidase</fullName>
    </submittedName>
</protein>
<dbReference type="PANTHER" id="PTHR30349:SF41">
    <property type="entry name" value="INTEGRASE_RECOMBINASE PROTEIN MJ0367-RELATED"/>
    <property type="match status" value="1"/>
</dbReference>
<dbReference type="Proteomes" id="UP000011782">
    <property type="component" value="Unassembled WGS sequence"/>
</dbReference>
<reference evidence="8 9" key="1">
    <citation type="submission" date="2013-02" db="EMBL/GenBank/DDBJ databases">
        <title>Co-occurrence of anaerobic bacteria in colorectal carcinomas.</title>
        <authorList>
            <person name="Holt R.A."/>
            <person name="Warren R.L."/>
            <person name="Allen-Vercoe E."/>
            <person name="Pleasance S."/>
            <person name="Freeman D.J."/>
            <person name="Watson P."/>
            <person name="Moore R."/>
            <person name="Cochrane K."/>
        </authorList>
    </citation>
    <scope>NUCLEOTIDE SEQUENCE [LARGE SCALE GENOMIC DNA]</scope>
    <source>
        <strain evidence="8 9">CC57C</strain>
    </source>
</reference>
<keyword evidence="2" id="KW-0229">DNA integration</keyword>
<dbReference type="Pfam" id="PF00589">
    <property type="entry name" value="Phage_integrase"/>
    <property type="match status" value="1"/>
</dbReference>
<dbReference type="Gene3D" id="1.10.150.130">
    <property type="match status" value="1"/>
</dbReference>
<dbReference type="InterPro" id="IPR046668">
    <property type="entry name" value="DUF6538"/>
</dbReference>
<feature type="domain" description="Tyr recombinase" evidence="6">
    <location>
        <begin position="509"/>
        <end position="716"/>
    </location>
</feature>
<dbReference type="AlphaFoldDB" id="M3IHL6"/>
<dbReference type="GO" id="GO:0006310">
    <property type="term" value="P:DNA recombination"/>
    <property type="evidence" value="ECO:0007669"/>
    <property type="project" value="UniProtKB-KW"/>
</dbReference>
<evidence type="ECO:0000259" key="6">
    <source>
        <dbReference type="PROSITE" id="PS51898"/>
    </source>
</evidence>
<dbReference type="InterPro" id="IPR010998">
    <property type="entry name" value="Integrase_recombinase_N"/>
</dbReference>
<dbReference type="InterPro" id="IPR002104">
    <property type="entry name" value="Integrase_catalytic"/>
</dbReference>
<dbReference type="OrthoDB" id="9784724at2"/>
<dbReference type="Pfam" id="PF20172">
    <property type="entry name" value="DUF6538"/>
    <property type="match status" value="1"/>
</dbReference>
<dbReference type="EMBL" id="AOTD01000261">
    <property type="protein sequence ID" value="EMG29561.1"/>
    <property type="molecule type" value="Genomic_DNA"/>
</dbReference>
<dbReference type="RefSeq" id="WP_002953806.1">
    <property type="nucleotide sequence ID" value="NZ_AOTD01000261.1"/>
</dbReference>
<evidence type="ECO:0000256" key="4">
    <source>
        <dbReference type="ARBA" id="ARBA00023172"/>
    </source>
</evidence>
<name>M3IHL6_9BACT</name>
<sequence length="731" mass="83035">MQYLVKRNGIYHFRIAIPLYLKPYFGNKTEYTNSTRTKRFTLAMNHAKIYSRIFNMIKKAAKMNLGSEFIEHLVFTLLEAKEIKSVKEHDLLGRYISIDGLLSLNLYLKQSLKENSLPGTISREVDEICKKLSCADISTKKALGKRLLEATIDNINHISYKMSKNQKLLNDKQQAFVPLNKKRKNINLNDDVKNEIAKVTENIDISTYQDDIDLLKDSDLVLPFTKKSLKNSVSELTDSINALARQKGALTTNDIFRLFGHKLLPDGDDKPSGDLKFGYGNLGDSTLGGCVKVYKASDYEDKGIILKDLEESDLDVAPELTNADDTEYINDITLNQAIKLSQGIIADRAKALSERLKSSKTLATVVNEHEAGTDVITLKTAFNNYVSNTSVSSSWSDSTLGLVNHVGKLMFMYFSGDLDIKSIKRDDLLKFRNTLLILPTKLSQNNLYKNKNLDEIIAIAKDKPKISKSTIKKYIVRICEFFKYCYDSDYFAKNPATDIQITLTADDVINKKPYRDSDVNALLAIVGDIKENGDTKSQRVNKDELFFVTHIAAYSGMRLKEIIQLNTDDIITKDGVVCFSLNMEIDVNTDRSKTLKTKNSIRNVPAHPKLKDIGLFELIDSKKKSGAKNGKPVRLFNCDNKDFSEYFRKKINVRVIKDDKTRTFHSLRHTFINKLIQGGERIEHIAALVGHEQQYKITINTYGEPVNMKILKSLVEKINFTEVNEEWEQNE</sequence>
<dbReference type="PATRIC" id="fig|1073353.3.peg.2377"/>
<dbReference type="PANTHER" id="PTHR30349">
    <property type="entry name" value="PHAGE INTEGRASE-RELATED"/>
    <property type="match status" value="1"/>
</dbReference>
<dbReference type="SUPFAM" id="SSF56349">
    <property type="entry name" value="DNA breaking-rejoining enzymes"/>
    <property type="match status" value="1"/>
</dbReference>
<evidence type="ECO:0000256" key="5">
    <source>
        <dbReference type="PROSITE-ProRule" id="PRU01248"/>
    </source>
</evidence>
<keyword evidence="4" id="KW-0233">DNA recombination</keyword>
<comment type="similarity">
    <text evidence="1">Belongs to the 'phage' integrase family.</text>
</comment>
<dbReference type="InterPro" id="IPR044068">
    <property type="entry name" value="CB"/>
</dbReference>
<evidence type="ECO:0000256" key="2">
    <source>
        <dbReference type="ARBA" id="ARBA00022908"/>
    </source>
</evidence>
<evidence type="ECO:0000259" key="7">
    <source>
        <dbReference type="PROSITE" id="PS51900"/>
    </source>
</evidence>
<dbReference type="InterPro" id="IPR011010">
    <property type="entry name" value="DNA_brk_join_enz"/>
</dbReference>
<evidence type="ECO:0000313" key="9">
    <source>
        <dbReference type="Proteomes" id="UP000011782"/>
    </source>
</evidence>
<gene>
    <name evidence="8" type="ORF">H740_11117</name>
</gene>
<proteinExistence type="inferred from homology"/>
<dbReference type="InterPro" id="IPR013762">
    <property type="entry name" value="Integrase-like_cat_sf"/>
</dbReference>
<evidence type="ECO:0000256" key="3">
    <source>
        <dbReference type="ARBA" id="ARBA00023125"/>
    </source>
</evidence>
<accession>M3IHL6</accession>
<dbReference type="GO" id="GO:0015074">
    <property type="term" value="P:DNA integration"/>
    <property type="evidence" value="ECO:0007669"/>
    <property type="project" value="UniProtKB-KW"/>
</dbReference>
<dbReference type="PROSITE" id="PS51900">
    <property type="entry name" value="CB"/>
    <property type="match status" value="1"/>
</dbReference>
<feature type="domain" description="Core-binding (CB)" evidence="7">
    <location>
        <begin position="376"/>
        <end position="486"/>
    </location>
</feature>
<comment type="caution">
    <text evidence="8">The sequence shown here is derived from an EMBL/GenBank/DDBJ whole genome shotgun (WGS) entry which is preliminary data.</text>
</comment>
<keyword evidence="3 5" id="KW-0238">DNA-binding</keyword>
<dbReference type="PROSITE" id="PS51898">
    <property type="entry name" value="TYR_RECOMBINASE"/>
    <property type="match status" value="1"/>
</dbReference>
<evidence type="ECO:0000313" key="8">
    <source>
        <dbReference type="EMBL" id="EMG29561.1"/>
    </source>
</evidence>
<dbReference type="STRING" id="1073353.H740_11117"/>
<evidence type="ECO:0000256" key="1">
    <source>
        <dbReference type="ARBA" id="ARBA00008857"/>
    </source>
</evidence>
<dbReference type="Gene3D" id="1.10.443.10">
    <property type="entry name" value="Intergrase catalytic core"/>
    <property type="match status" value="1"/>
</dbReference>
<dbReference type="GO" id="GO:0003677">
    <property type="term" value="F:DNA binding"/>
    <property type="evidence" value="ECO:0007669"/>
    <property type="project" value="UniProtKB-UniRule"/>
</dbReference>
<dbReference type="InterPro" id="IPR050090">
    <property type="entry name" value="Tyrosine_recombinase_XerCD"/>
</dbReference>
<organism evidence="8 9">
    <name type="scientific">Campylobacter showae CC57C</name>
    <dbReference type="NCBI Taxonomy" id="1073353"/>
    <lineage>
        <taxon>Bacteria</taxon>
        <taxon>Pseudomonadati</taxon>
        <taxon>Campylobacterota</taxon>
        <taxon>Epsilonproteobacteria</taxon>
        <taxon>Campylobacterales</taxon>
        <taxon>Campylobacteraceae</taxon>
        <taxon>Campylobacter</taxon>
    </lineage>
</organism>